<evidence type="ECO:0000313" key="4">
    <source>
        <dbReference type="Proteomes" id="UP000292087"/>
    </source>
</evidence>
<dbReference type="RefSeq" id="WP_130522532.1">
    <property type="nucleotide sequence ID" value="NZ_SHMF01000001.1"/>
</dbReference>
<protein>
    <submittedName>
        <fullName evidence="3">Uncharacterized protein</fullName>
    </submittedName>
</protein>
<reference evidence="3 4" key="1">
    <citation type="submission" date="2019-02" db="EMBL/GenBank/DDBJ databases">
        <title>WGS of Pseudoxanthomonas species novum from clinical isolates.</title>
        <authorList>
            <person name="Bernier A.-M."/>
            <person name="Bernard K."/>
            <person name="Vachon A."/>
        </authorList>
    </citation>
    <scope>NUCLEOTIDE SEQUENCE [LARGE SCALE GENOMIC DNA]</scope>
    <source>
        <strain evidence="3 4">NML140781</strain>
    </source>
</reference>
<comment type="caution">
    <text evidence="3">The sequence shown here is derived from an EMBL/GenBank/DDBJ whole genome shotgun (WGS) entry which is preliminary data.</text>
</comment>
<dbReference type="Proteomes" id="UP000292087">
    <property type="component" value="Unassembled WGS sequence"/>
</dbReference>
<keyword evidence="2" id="KW-0812">Transmembrane</keyword>
<feature type="compositionally biased region" description="Low complexity" evidence="1">
    <location>
        <begin position="252"/>
        <end position="261"/>
    </location>
</feature>
<proteinExistence type="predicted"/>
<feature type="transmembrane region" description="Helical" evidence="2">
    <location>
        <begin position="360"/>
        <end position="380"/>
    </location>
</feature>
<sequence length="386" mass="39905">MLVLLAAAAVAAGKVTVTPTSTGYYRMGTNAAGGTVWGTRSEFVALWEGATGGSASQVISRTGALSSTTVGGLARSALKGGIWGVATSLAVEGIIQGAGWAINELKDQVTSPGSASTLSPGSWAYCAAPDGTLRCTTTEAGAVAIASIIFERCTGLNPNRLPSWSVQCRDGNDQLAFQEREIVTQMPDFGSGTQPTPIADAQLGDEVKKHPEVVTDLINDPRTGRPVMTPELVAQINDIRKQLEQQHGFDPGNDVAAPGDVADPDGDGDPATNPDQVSPWPSFCGWATTVCDWIGWTKEDPGTPSDAPVPWDESPPEPSSWTSGLGGGSCPAPASFTVSIGPVSASPTWDYTGICNMANLLRPLVIAIALAIAAYIVAGLRNNKGV</sequence>
<keyword evidence="2" id="KW-0472">Membrane</keyword>
<feature type="region of interest" description="Disordered" evidence="1">
    <location>
        <begin position="247"/>
        <end position="281"/>
    </location>
</feature>
<name>A0A4Q8LZY3_9GAMM</name>
<accession>A0A4Q8LZY3</accession>
<evidence type="ECO:0000256" key="1">
    <source>
        <dbReference type="SAM" id="MobiDB-lite"/>
    </source>
</evidence>
<feature type="region of interest" description="Disordered" evidence="1">
    <location>
        <begin position="295"/>
        <end position="328"/>
    </location>
</feature>
<organism evidence="3 4">
    <name type="scientific">Pseudoxanthomonas winnipegensis</name>
    <dbReference type="NCBI Taxonomy" id="2480810"/>
    <lineage>
        <taxon>Bacteria</taxon>
        <taxon>Pseudomonadati</taxon>
        <taxon>Pseudomonadota</taxon>
        <taxon>Gammaproteobacteria</taxon>
        <taxon>Lysobacterales</taxon>
        <taxon>Lysobacteraceae</taxon>
        <taxon>Pseudoxanthomonas</taxon>
    </lineage>
</organism>
<evidence type="ECO:0000313" key="3">
    <source>
        <dbReference type="EMBL" id="TAA37560.1"/>
    </source>
</evidence>
<evidence type="ECO:0000256" key="2">
    <source>
        <dbReference type="SAM" id="Phobius"/>
    </source>
</evidence>
<dbReference type="EMBL" id="SHMF01000001">
    <property type="protein sequence ID" value="TAA37560.1"/>
    <property type="molecule type" value="Genomic_DNA"/>
</dbReference>
<keyword evidence="2" id="KW-1133">Transmembrane helix</keyword>
<dbReference type="NCBIfam" id="NF041109">
    <property type="entry name" value="VF_TspB_C_term"/>
    <property type="match status" value="1"/>
</dbReference>
<dbReference type="AlphaFoldDB" id="A0A4Q8LZY3"/>
<gene>
    <name evidence="3" type="ORF">EA656_02515</name>
</gene>